<reference evidence="1" key="1">
    <citation type="submission" date="2024-12" db="EMBL/GenBank/DDBJ databases">
        <authorList>
            <person name="Wu N."/>
        </authorList>
    </citation>
    <scope>NUCLEOTIDE SEQUENCE</scope>
    <source>
        <strain evidence="1">P15</strain>
    </source>
</reference>
<accession>A0ACC7NU40</accession>
<protein>
    <submittedName>
        <fullName evidence="1">LacI family DNA-binding transcriptional regulator</fullName>
    </submittedName>
</protein>
<name>A0ACC7NU40_9BACL</name>
<keyword evidence="1" id="KW-0238">DNA-binding</keyword>
<organism evidence="1 2">
    <name type="scientific">Paenibacillus mesotrionivorans</name>
    <dbReference type="NCBI Taxonomy" id="3160968"/>
    <lineage>
        <taxon>Bacteria</taxon>
        <taxon>Bacillati</taxon>
        <taxon>Bacillota</taxon>
        <taxon>Bacilli</taxon>
        <taxon>Bacillales</taxon>
        <taxon>Paenibacillaceae</taxon>
        <taxon>Paenibacillus</taxon>
    </lineage>
</organism>
<sequence>MKRPTSQDVAKLAGVSRAVVSAVLNRTPGIRVSPDRRQAVLDAIAQLGYRVDAQARGMRTGRSRTIAAYGNLDNPMFLQVLQGAQQSCMQAGYQLLLYGKNGQPQEQEELLALYQERRIDGLLTKDTTGFADEAFAALVQQAGLPFISVEGYPDEVNVLSILMDYGESIRMALDYIWQRTGGYPVYIAAYHGKPGEPRWGDRHRLAAYEAWMGERGESPRIFRLSLDEPEALTELMAGLPQPSSVLCNWFAASALVYRAAAGLGLAVGRDLYVMSADNTAQANRYMVPSLSSIEVPYAQMGAAAAERVIRLAEGREPSDAPPKIWIPPRLAPGESV</sequence>
<proteinExistence type="predicted"/>
<evidence type="ECO:0000313" key="2">
    <source>
        <dbReference type="Proteomes" id="UP001631969"/>
    </source>
</evidence>
<dbReference type="EMBL" id="JBJURJ010000004">
    <property type="protein sequence ID" value="MFM9328163.1"/>
    <property type="molecule type" value="Genomic_DNA"/>
</dbReference>
<comment type="caution">
    <text evidence="1">The sequence shown here is derived from an EMBL/GenBank/DDBJ whole genome shotgun (WGS) entry which is preliminary data.</text>
</comment>
<gene>
    <name evidence="1" type="ORF">ACI1P1_07690</name>
</gene>
<evidence type="ECO:0000313" key="1">
    <source>
        <dbReference type="EMBL" id="MFM9328163.1"/>
    </source>
</evidence>
<dbReference type="Proteomes" id="UP001631969">
    <property type="component" value="Unassembled WGS sequence"/>
</dbReference>
<keyword evidence="2" id="KW-1185">Reference proteome</keyword>